<accession>A0A7J8YZ38</accession>
<evidence type="ECO:0008006" key="3">
    <source>
        <dbReference type="Google" id="ProtNLM"/>
    </source>
</evidence>
<keyword evidence="2" id="KW-1185">Reference proteome</keyword>
<name>A0A7J8YZ38_9ROSI</name>
<dbReference type="AlphaFoldDB" id="A0A7J8YZ38"/>
<protein>
    <recommendedName>
        <fullName evidence="3">Reverse transcriptase zinc-binding domain-containing protein</fullName>
    </recommendedName>
</protein>
<dbReference type="EMBL" id="JABEZV010000001">
    <property type="protein sequence ID" value="MBA0704793.1"/>
    <property type="molecule type" value="Genomic_DNA"/>
</dbReference>
<dbReference type="Proteomes" id="UP000593574">
    <property type="component" value="Unassembled WGS sequence"/>
</dbReference>
<evidence type="ECO:0000313" key="2">
    <source>
        <dbReference type="Proteomes" id="UP000593574"/>
    </source>
</evidence>
<reference evidence="1 2" key="1">
    <citation type="journal article" date="2019" name="Genome Biol. Evol.">
        <title>Insights into the evolution of the New World diploid cottons (Gossypium, subgenus Houzingenia) based on genome sequencing.</title>
        <authorList>
            <person name="Grover C.E."/>
            <person name="Arick M.A. 2nd"/>
            <person name="Thrash A."/>
            <person name="Conover J.L."/>
            <person name="Sanders W.S."/>
            <person name="Peterson D.G."/>
            <person name="Frelichowski J.E."/>
            <person name="Scheffler J.A."/>
            <person name="Scheffler B.E."/>
            <person name="Wendel J.F."/>
        </authorList>
    </citation>
    <scope>NUCLEOTIDE SEQUENCE [LARGE SCALE GENOMIC DNA]</scope>
    <source>
        <strain evidence="1">4</strain>
        <tissue evidence="1">Leaf</tissue>
    </source>
</reference>
<gene>
    <name evidence="1" type="ORF">Golax_017029</name>
</gene>
<evidence type="ECO:0000313" key="1">
    <source>
        <dbReference type="EMBL" id="MBA0704793.1"/>
    </source>
</evidence>
<comment type="caution">
    <text evidence="1">The sequence shown here is derived from an EMBL/GenBank/DDBJ whole genome shotgun (WGS) entry which is preliminary data.</text>
</comment>
<organism evidence="1 2">
    <name type="scientific">Gossypium laxum</name>
    <dbReference type="NCBI Taxonomy" id="34288"/>
    <lineage>
        <taxon>Eukaryota</taxon>
        <taxon>Viridiplantae</taxon>
        <taxon>Streptophyta</taxon>
        <taxon>Embryophyta</taxon>
        <taxon>Tracheophyta</taxon>
        <taxon>Spermatophyta</taxon>
        <taxon>Magnoliopsida</taxon>
        <taxon>eudicotyledons</taxon>
        <taxon>Gunneridae</taxon>
        <taxon>Pentapetalae</taxon>
        <taxon>rosids</taxon>
        <taxon>malvids</taxon>
        <taxon>Malvales</taxon>
        <taxon>Malvaceae</taxon>
        <taxon>Malvoideae</taxon>
        <taxon>Gossypium</taxon>
    </lineage>
</organism>
<proteinExistence type="predicted"/>
<sequence length="86" mass="9976">MWALNVPSKILIHMWRVANEFVPMLYNLRACKLVVNALCLVCQEKKNSEPPFSRLHFYSTSITRVGGDSLNNQQRIQLEKMVSIRV</sequence>